<evidence type="ECO:0000256" key="1">
    <source>
        <dbReference type="SAM" id="Phobius"/>
    </source>
</evidence>
<feature type="transmembrane region" description="Helical" evidence="1">
    <location>
        <begin position="40"/>
        <end position="60"/>
    </location>
</feature>
<dbReference type="EMBL" id="HBNS01017367">
    <property type="protein sequence ID" value="CAE4605248.1"/>
    <property type="molecule type" value="Transcribed_RNA"/>
</dbReference>
<reference evidence="3" key="1">
    <citation type="submission" date="2021-01" db="EMBL/GenBank/DDBJ databases">
        <authorList>
            <person name="Corre E."/>
            <person name="Pelletier E."/>
            <person name="Niang G."/>
            <person name="Scheremetjew M."/>
            <person name="Finn R."/>
            <person name="Kale V."/>
            <person name="Holt S."/>
            <person name="Cochrane G."/>
            <person name="Meng A."/>
            <person name="Brown T."/>
            <person name="Cohen L."/>
        </authorList>
    </citation>
    <scope>NUCLEOTIDE SEQUENCE</scope>
    <source>
        <strain evidence="3">GSO104</strain>
    </source>
</reference>
<protein>
    <submittedName>
        <fullName evidence="3">Uncharacterized protein</fullName>
    </submittedName>
</protein>
<accession>A0A6V2ETP6</accession>
<sequence length="101" mass="12190">MSRVELILYIICTTILNGSMLYICIYIFKKSKKYNWFDFTLALYCILNILMWNGITMHFWCSIHDERFSSYLKKKEPQYLLDHMEYETITSMVTKYVTVAL</sequence>
<keyword evidence="1" id="KW-1133">Transmembrane helix</keyword>
<evidence type="ECO:0000313" key="3">
    <source>
        <dbReference type="EMBL" id="CAE4605250.1"/>
    </source>
</evidence>
<name>A0A6V2ETP6_9STRA</name>
<dbReference type="EMBL" id="HBNS01017368">
    <property type="protein sequence ID" value="CAE4605250.1"/>
    <property type="molecule type" value="Transcribed_RNA"/>
</dbReference>
<organism evidence="3">
    <name type="scientific">Ditylum brightwellii</name>
    <dbReference type="NCBI Taxonomy" id="49249"/>
    <lineage>
        <taxon>Eukaryota</taxon>
        <taxon>Sar</taxon>
        <taxon>Stramenopiles</taxon>
        <taxon>Ochrophyta</taxon>
        <taxon>Bacillariophyta</taxon>
        <taxon>Mediophyceae</taxon>
        <taxon>Lithodesmiophycidae</taxon>
        <taxon>Lithodesmiales</taxon>
        <taxon>Lithodesmiaceae</taxon>
        <taxon>Ditylum</taxon>
    </lineage>
</organism>
<dbReference type="AlphaFoldDB" id="A0A6V2ETP6"/>
<feature type="transmembrane region" description="Helical" evidence="1">
    <location>
        <begin position="6"/>
        <end position="28"/>
    </location>
</feature>
<evidence type="ECO:0000313" key="2">
    <source>
        <dbReference type="EMBL" id="CAE4605248.1"/>
    </source>
</evidence>
<keyword evidence="1" id="KW-0472">Membrane</keyword>
<gene>
    <name evidence="2" type="ORF">DBRI00130_LOCUS13881</name>
    <name evidence="3" type="ORF">DBRI00130_LOCUS13882</name>
</gene>
<proteinExistence type="predicted"/>
<keyword evidence="1" id="KW-0812">Transmembrane</keyword>